<dbReference type="RefSeq" id="WP_073005489.1">
    <property type="nucleotide sequence ID" value="NZ_FQZO01000002.1"/>
</dbReference>
<feature type="transmembrane region" description="Helical" evidence="8">
    <location>
        <begin position="66"/>
        <end position="85"/>
    </location>
</feature>
<evidence type="ECO:0000256" key="5">
    <source>
        <dbReference type="ARBA" id="ARBA00022692"/>
    </source>
</evidence>
<protein>
    <submittedName>
        <fullName evidence="9">Dolichyl-phosphate-mannose-protein mannosyltransferase</fullName>
    </submittedName>
</protein>
<keyword evidence="4 9" id="KW-0808">Transferase</keyword>
<proteinExistence type="predicted"/>
<dbReference type="GO" id="GO:0016763">
    <property type="term" value="F:pentosyltransferase activity"/>
    <property type="evidence" value="ECO:0007669"/>
    <property type="project" value="TreeGrafter"/>
</dbReference>
<dbReference type="PANTHER" id="PTHR33908">
    <property type="entry name" value="MANNOSYLTRANSFERASE YKCB-RELATED"/>
    <property type="match status" value="1"/>
</dbReference>
<evidence type="ECO:0000256" key="1">
    <source>
        <dbReference type="ARBA" id="ARBA00004651"/>
    </source>
</evidence>
<dbReference type="EMBL" id="FQZO01000002">
    <property type="protein sequence ID" value="SHI88977.1"/>
    <property type="molecule type" value="Genomic_DNA"/>
</dbReference>
<keyword evidence="6 8" id="KW-1133">Transmembrane helix</keyword>
<dbReference type="GO" id="GO:0009103">
    <property type="term" value="P:lipopolysaccharide biosynthetic process"/>
    <property type="evidence" value="ECO:0007669"/>
    <property type="project" value="UniProtKB-ARBA"/>
</dbReference>
<dbReference type="Proteomes" id="UP000184080">
    <property type="component" value="Unassembled WGS sequence"/>
</dbReference>
<evidence type="ECO:0000256" key="8">
    <source>
        <dbReference type="SAM" id="Phobius"/>
    </source>
</evidence>
<evidence type="ECO:0000256" key="3">
    <source>
        <dbReference type="ARBA" id="ARBA00022676"/>
    </source>
</evidence>
<dbReference type="InterPro" id="IPR050297">
    <property type="entry name" value="LipidA_mod_glycosyltrf_83"/>
</dbReference>
<reference evidence="9 10" key="1">
    <citation type="submission" date="2016-11" db="EMBL/GenBank/DDBJ databases">
        <authorList>
            <person name="Jaros S."/>
            <person name="Januszkiewicz K."/>
            <person name="Wedrychowicz H."/>
        </authorList>
    </citation>
    <scope>NUCLEOTIDE SEQUENCE [LARGE SCALE GENOMIC DNA]</scope>
    <source>
        <strain evidence="9 10">DSM 21864</strain>
    </source>
</reference>
<feature type="transmembrane region" description="Helical" evidence="8">
    <location>
        <begin position="175"/>
        <end position="195"/>
    </location>
</feature>
<evidence type="ECO:0000313" key="10">
    <source>
        <dbReference type="Proteomes" id="UP000184080"/>
    </source>
</evidence>
<sequence length="483" mass="56393">MIFSSVSNKLFLSIKYICAIIVLVMIVSFLKLNRYELKLINLLFIIFITLLLSFIAVKINRHSTKFFLITLALMSMLTYLIWNIYARTYPISDYKVLLEGANNIVEGTFHKESFDKTSYFYFYNYQIGYTVYLSYIMRIFGNNLIWFKLLEGIYLTLTSMTIYKITEKISTKDAAAIASVIYVFYIPNIVGVSIINNQHISSLLLCLALYFILKSTKASLVIAGVLLGFTQILRPITSIAIIALFINYFYKAIDERKYKEYVRSFVIIIISFMFVIKAFDIAVVKTDISPSPISKSNAKYFKFVLGLKDRGVYNIPTENARKTQVYFDLKTLDFDYDKYNDKCLEVIKDSIKNYKDTIPLIKKKMHDFMGEKDNRYYFALSEDKMNNGIEYFLKLGNIQYLFMLLGTFILLMNKSNGDNSNNFIFYVLIVGFVSAHIFIEAQTRYRYEIYIFTAILSGECVEIFKLRYNLFKNKLSLHKFLKN</sequence>
<feature type="transmembrane region" description="Helical" evidence="8">
    <location>
        <begin position="391"/>
        <end position="411"/>
    </location>
</feature>
<dbReference type="OrthoDB" id="2787520at2"/>
<dbReference type="STRING" id="1121298.SAMN05444401_1694"/>
<keyword evidence="2" id="KW-1003">Cell membrane</keyword>
<feature type="transmembrane region" description="Helical" evidence="8">
    <location>
        <begin position="39"/>
        <end position="59"/>
    </location>
</feature>
<organism evidence="9 10">
    <name type="scientific">Clostridium amylolyticum</name>
    <dbReference type="NCBI Taxonomy" id="1121298"/>
    <lineage>
        <taxon>Bacteria</taxon>
        <taxon>Bacillati</taxon>
        <taxon>Bacillota</taxon>
        <taxon>Clostridia</taxon>
        <taxon>Eubacteriales</taxon>
        <taxon>Clostridiaceae</taxon>
        <taxon>Clostridium</taxon>
    </lineage>
</organism>
<dbReference type="AlphaFoldDB" id="A0A1M6EU71"/>
<feature type="transmembrane region" description="Helical" evidence="8">
    <location>
        <begin position="445"/>
        <end position="464"/>
    </location>
</feature>
<evidence type="ECO:0000256" key="4">
    <source>
        <dbReference type="ARBA" id="ARBA00022679"/>
    </source>
</evidence>
<feature type="transmembrane region" description="Helical" evidence="8">
    <location>
        <begin position="119"/>
        <end position="137"/>
    </location>
</feature>
<evidence type="ECO:0000313" key="9">
    <source>
        <dbReference type="EMBL" id="SHI88977.1"/>
    </source>
</evidence>
<name>A0A1M6EU71_9CLOT</name>
<keyword evidence="10" id="KW-1185">Reference proteome</keyword>
<comment type="subcellular location">
    <subcellularLocation>
        <location evidence="1">Cell membrane</location>
        <topology evidence="1">Multi-pass membrane protein</topology>
    </subcellularLocation>
</comment>
<keyword evidence="5 8" id="KW-0812">Transmembrane</keyword>
<keyword evidence="3 9" id="KW-0328">Glycosyltransferase</keyword>
<dbReference type="GO" id="GO:0005886">
    <property type="term" value="C:plasma membrane"/>
    <property type="evidence" value="ECO:0007669"/>
    <property type="project" value="UniProtKB-SubCell"/>
</dbReference>
<feature type="transmembrane region" description="Helical" evidence="8">
    <location>
        <begin position="12"/>
        <end position="33"/>
    </location>
</feature>
<feature type="transmembrane region" description="Helical" evidence="8">
    <location>
        <begin position="202"/>
        <end position="226"/>
    </location>
</feature>
<accession>A0A1M6EU71</accession>
<evidence type="ECO:0000256" key="6">
    <source>
        <dbReference type="ARBA" id="ARBA00022989"/>
    </source>
</evidence>
<feature type="transmembrane region" description="Helical" evidence="8">
    <location>
        <begin position="423"/>
        <end position="439"/>
    </location>
</feature>
<dbReference type="PANTHER" id="PTHR33908:SF11">
    <property type="entry name" value="MEMBRANE PROTEIN"/>
    <property type="match status" value="1"/>
</dbReference>
<evidence type="ECO:0000256" key="2">
    <source>
        <dbReference type="ARBA" id="ARBA00022475"/>
    </source>
</evidence>
<gene>
    <name evidence="9" type="ORF">SAMN05444401_1694</name>
</gene>
<evidence type="ECO:0000256" key="7">
    <source>
        <dbReference type="ARBA" id="ARBA00023136"/>
    </source>
</evidence>
<keyword evidence="7 8" id="KW-0472">Membrane</keyword>
<feature type="transmembrane region" description="Helical" evidence="8">
    <location>
        <begin position="262"/>
        <end position="284"/>
    </location>
</feature>
<feature type="transmembrane region" description="Helical" evidence="8">
    <location>
        <begin position="232"/>
        <end position="250"/>
    </location>
</feature>